<dbReference type="Pfam" id="PF11716">
    <property type="entry name" value="MDMPI_N"/>
    <property type="match status" value="1"/>
</dbReference>
<evidence type="ECO:0000313" key="3">
    <source>
        <dbReference type="Proteomes" id="UP000037397"/>
    </source>
</evidence>
<dbReference type="InterPro" id="IPR024344">
    <property type="entry name" value="MDMPI_metal-binding"/>
</dbReference>
<comment type="caution">
    <text evidence="2">The sequence shown here is derived from an EMBL/GenBank/DDBJ whole genome shotgun (WGS) entry which is preliminary data.</text>
</comment>
<feature type="domain" description="Mycothiol-dependent maleylpyruvate isomerase metal-binding" evidence="1">
    <location>
        <begin position="17"/>
        <end position="130"/>
    </location>
</feature>
<reference evidence="3" key="1">
    <citation type="submission" date="2015-03" db="EMBL/GenBank/DDBJ databases">
        <title>Luteipulveratus halotolerans sp. nov., a novel actinobacterium (Dermacoccaceae) from Sarawak, Malaysia.</title>
        <authorList>
            <person name="Juboi H."/>
            <person name="Basik A."/>
            <person name="Shamsul S.S."/>
            <person name="Arnold P."/>
            <person name="Schmitt E.K."/>
            <person name="Sanglier J.-J."/>
            <person name="Yeo T."/>
        </authorList>
    </citation>
    <scope>NUCLEOTIDE SEQUENCE [LARGE SCALE GENOMIC DNA]</scope>
    <source>
        <strain evidence="3">C296001</strain>
    </source>
</reference>
<gene>
    <name evidence="2" type="ORF">VV01_18270</name>
</gene>
<proteinExistence type="predicted"/>
<sequence length="191" mass="20276">MNVDQQRQDYVAALDWVSGLIAATRPDQLGLPTPCVEFDVRALIGHLIGTALRGRGTVTRAYLRGTPHVVTDVADAELAPTFSGLAAEIARAATDLRSDELVTAAWGECSAYDALRGFTVETVTHGWDLAVATGQDPTVLDAVAARLLASSTELVPTRLRGVMYDDAAPTASSSATERLAYALGHQRVRGE</sequence>
<dbReference type="Proteomes" id="UP000037397">
    <property type="component" value="Unassembled WGS sequence"/>
</dbReference>
<dbReference type="GO" id="GO:0046872">
    <property type="term" value="F:metal ion binding"/>
    <property type="evidence" value="ECO:0007669"/>
    <property type="project" value="InterPro"/>
</dbReference>
<dbReference type="InterPro" id="IPR034660">
    <property type="entry name" value="DinB/YfiT-like"/>
</dbReference>
<dbReference type="Gene3D" id="1.20.120.450">
    <property type="entry name" value="dinb family like domain"/>
    <property type="match status" value="1"/>
</dbReference>
<dbReference type="STRING" id="1631356.VV01_18270"/>
<dbReference type="EMBL" id="LAIR01000002">
    <property type="protein sequence ID" value="KNX38647.1"/>
    <property type="molecule type" value="Genomic_DNA"/>
</dbReference>
<evidence type="ECO:0000259" key="1">
    <source>
        <dbReference type="Pfam" id="PF11716"/>
    </source>
</evidence>
<dbReference type="OrthoDB" id="5185819at2"/>
<protein>
    <recommendedName>
        <fullName evidence="1">Mycothiol-dependent maleylpyruvate isomerase metal-binding domain-containing protein</fullName>
    </recommendedName>
</protein>
<dbReference type="AlphaFoldDB" id="A0A0L6CLL8"/>
<dbReference type="RefSeq" id="WP_050671134.1">
    <property type="nucleotide sequence ID" value="NZ_LAIR01000002.1"/>
</dbReference>
<accession>A0A0L6CLL8</accession>
<organism evidence="2 3">
    <name type="scientific">Luteipulveratus halotolerans</name>
    <dbReference type="NCBI Taxonomy" id="1631356"/>
    <lineage>
        <taxon>Bacteria</taxon>
        <taxon>Bacillati</taxon>
        <taxon>Actinomycetota</taxon>
        <taxon>Actinomycetes</taxon>
        <taxon>Micrococcales</taxon>
        <taxon>Dermacoccaceae</taxon>
        <taxon>Luteipulveratus</taxon>
    </lineage>
</organism>
<dbReference type="SUPFAM" id="SSF109854">
    <property type="entry name" value="DinB/YfiT-like putative metalloenzymes"/>
    <property type="match status" value="1"/>
</dbReference>
<dbReference type="InterPro" id="IPR017517">
    <property type="entry name" value="Maleyloyr_isom"/>
</dbReference>
<evidence type="ECO:0000313" key="2">
    <source>
        <dbReference type="EMBL" id="KNX38647.1"/>
    </source>
</evidence>
<dbReference type="NCBIfam" id="TIGR03083">
    <property type="entry name" value="maleylpyruvate isomerase family mycothiol-dependent enzyme"/>
    <property type="match status" value="1"/>
</dbReference>
<dbReference type="PATRIC" id="fig|1631356.3.peg.3641"/>
<dbReference type="InterPro" id="IPR017520">
    <property type="entry name" value="CHP03086"/>
</dbReference>
<keyword evidence="3" id="KW-1185">Reference proteome</keyword>
<dbReference type="NCBIfam" id="TIGR03086">
    <property type="entry name" value="TIGR03086 family metal-binding protein"/>
    <property type="match status" value="1"/>
</dbReference>
<name>A0A0L6CLL8_9MICO</name>